<organism evidence="7 8">
    <name type="scientific">Flavivirga aquatica</name>
    <dbReference type="NCBI Taxonomy" id="1849968"/>
    <lineage>
        <taxon>Bacteria</taxon>
        <taxon>Pseudomonadati</taxon>
        <taxon>Bacteroidota</taxon>
        <taxon>Flavobacteriia</taxon>
        <taxon>Flavobacteriales</taxon>
        <taxon>Flavobacteriaceae</taxon>
        <taxon>Flavivirga</taxon>
    </lineage>
</organism>
<dbReference type="SUPFAM" id="SSF52317">
    <property type="entry name" value="Class I glutamine amidotransferase-like"/>
    <property type="match status" value="1"/>
</dbReference>
<feature type="active site" description="Nucleophile" evidence="4">
    <location>
        <position position="337"/>
    </location>
</feature>
<dbReference type="InterPro" id="IPR047045">
    <property type="entry name" value="CobQ_N"/>
</dbReference>
<dbReference type="CDD" id="cd05389">
    <property type="entry name" value="CobQ_N"/>
    <property type="match status" value="1"/>
</dbReference>
<accession>A0A1E5SJ42</accession>
<dbReference type="InterPro" id="IPR002586">
    <property type="entry name" value="CobQ/CobB/MinD/ParA_Nub-bd_dom"/>
</dbReference>
<dbReference type="Gene3D" id="3.40.50.880">
    <property type="match status" value="1"/>
</dbReference>
<dbReference type="RefSeq" id="WP_069831816.1">
    <property type="nucleotide sequence ID" value="NZ_MDJD01000054.1"/>
</dbReference>
<dbReference type="Pfam" id="PF01656">
    <property type="entry name" value="CbiA"/>
    <property type="match status" value="1"/>
</dbReference>
<dbReference type="Gene3D" id="3.40.50.300">
    <property type="entry name" value="P-loop containing nucleotide triphosphate hydrolases"/>
    <property type="match status" value="1"/>
</dbReference>
<gene>
    <name evidence="4" type="primary">cobQ</name>
    <name evidence="7" type="ORF">A8C32_08130</name>
</gene>
<comment type="pathway">
    <text evidence="1 4">Cofactor biosynthesis; adenosylcobalamin biosynthesis.</text>
</comment>
<dbReference type="InterPro" id="IPR004459">
    <property type="entry name" value="CobQ_synth"/>
</dbReference>
<name>A0A1E5SJ42_9FLAO</name>
<proteinExistence type="inferred from homology"/>
<dbReference type="HAMAP" id="MF_00028">
    <property type="entry name" value="CobQ"/>
    <property type="match status" value="1"/>
</dbReference>
<evidence type="ECO:0000256" key="2">
    <source>
        <dbReference type="ARBA" id="ARBA00022573"/>
    </source>
</evidence>
<evidence type="ECO:0000256" key="4">
    <source>
        <dbReference type="HAMAP-Rule" id="MF_00028"/>
    </source>
</evidence>
<dbReference type="PANTHER" id="PTHR21343:SF1">
    <property type="entry name" value="COBYRIC ACID SYNTHASE"/>
    <property type="match status" value="1"/>
</dbReference>
<evidence type="ECO:0000259" key="6">
    <source>
        <dbReference type="Pfam" id="PF07685"/>
    </source>
</evidence>
<comment type="function">
    <text evidence="4">Catalyzes amidations at positions B, D, E, and G on adenosylcobyrinic A,C-diamide. NH(2) groups are provided by glutamine, and one molecule of ATP is hydrogenolyzed for each amidation.</text>
</comment>
<dbReference type="CDD" id="cd01750">
    <property type="entry name" value="GATase1_CobQ"/>
    <property type="match status" value="1"/>
</dbReference>
<reference evidence="7 8" key="1">
    <citation type="submission" date="2016-05" db="EMBL/GenBank/DDBJ databases">
        <title>Draft Genome Sequence of Algibacter sp. Strain SK-16 Isolated from the Surface Water of Aburatsubo Inlet.</title>
        <authorList>
            <person name="Wong S.-K."/>
            <person name="Yoshizawa S."/>
            <person name="Nakajima Y."/>
            <person name="Ogura Y."/>
            <person name="Tetsuya H."/>
            <person name="Hamasaki K."/>
        </authorList>
    </citation>
    <scope>NUCLEOTIDE SEQUENCE [LARGE SCALE GENOMIC DNA]</scope>
    <source>
        <strain evidence="7 8">SK-16</strain>
    </source>
</reference>
<evidence type="ECO:0000313" key="7">
    <source>
        <dbReference type="EMBL" id="OEJ99133.1"/>
    </source>
</evidence>
<dbReference type="InterPro" id="IPR011698">
    <property type="entry name" value="GATase_3"/>
</dbReference>
<dbReference type="NCBIfam" id="NF001989">
    <property type="entry name" value="PRK00784.1"/>
    <property type="match status" value="1"/>
</dbReference>
<dbReference type="STRING" id="1849968.A8C32_08130"/>
<dbReference type="GO" id="GO:0003824">
    <property type="term" value="F:catalytic activity"/>
    <property type="evidence" value="ECO:0007669"/>
    <property type="project" value="InterPro"/>
</dbReference>
<dbReference type="Proteomes" id="UP000095713">
    <property type="component" value="Unassembled WGS sequence"/>
</dbReference>
<feature type="active site" evidence="4">
    <location>
        <position position="431"/>
    </location>
</feature>
<keyword evidence="3 4" id="KW-0315">Glutamine amidotransferase</keyword>
<dbReference type="EMBL" id="MDJD01000054">
    <property type="protein sequence ID" value="OEJ99133.1"/>
    <property type="molecule type" value="Genomic_DNA"/>
</dbReference>
<dbReference type="GO" id="GO:0009236">
    <property type="term" value="P:cobalamin biosynthetic process"/>
    <property type="evidence" value="ECO:0007669"/>
    <property type="project" value="UniProtKB-UniRule"/>
</dbReference>
<dbReference type="Pfam" id="PF07685">
    <property type="entry name" value="GATase_3"/>
    <property type="match status" value="1"/>
</dbReference>
<dbReference type="PROSITE" id="PS51274">
    <property type="entry name" value="GATASE_COBBQ"/>
    <property type="match status" value="1"/>
</dbReference>
<dbReference type="OrthoDB" id="9808302at2"/>
<evidence type="ECO:0000256" key="3">
    <source>
        <dbReference type="ARBA" id="ARBA00022962"/>
    </source>
</evidence>
<dbReference type="AlphaFoldDB" id="A0A1E5SJ42"/>
<keyword evidence="2 4" id="KW-0169">Cobalamin biosynthesis</keyword>
<evidence type="ECO:0000256" key="1">
    <source>
        <dbReference type="ARBA" id="ARBA00004953"/>
    </source>
</evidence>
<feature type="domain" description="CobB/CobQ-like glutamine amidotransferase" evidence="6">
    <location>
        <begin position="258"/>
        <end position="436"/>
    </location>
</feature>
<evidence type="ECO:0000313" key="8">
    <source>
        <dbReference type="Proteomes" id="UP000095713"/>
    </source>
</evidence>
<evidence type="ECO:0000259" key="5">
    <source>
        <dbReference type="Pfam" id="PF01656"/>
    </source>
</evidence>
<dbReference type="PANTHER" id="PTHR21343">
    <property type="entry name" value="DETHIOBIOTIN SYNTHETASE"/>
    <property type="match status" value="1"/>
</dbReference>
<keyword evidence="8" id="KW-1185">Reference proteome</keyword>
<dbReference type="InterPro" id="IPR029062">
    <property type="entry name" value="Class_I_gatase-like"/>
</dbReference>
<sequence>MAKTLRPIMFVGTGSDVGKSIITTGICRVLKQLGYHPAPFKAQNMSLNSFVTKDGLEIGRAQAVQAEAAGIDCSTEMNPVLLKPSGQHKSQVVLHGKPIGDQTARSYFLGDNKQHLFEEAKKAFKKLQSKYNPIVLEGAGSISELNLKHQDIVNMRMAQAVNADVYLVADIDRGGVFASVYGSIALLDETEKKLIKGIIINKFRGDISLFEDGKKILESLTNVPVLGIVPFAKDIYIEEEDSLGLANKHKIASQNKINIAVILLPYISNFTDFNRLEKDSRVHLFYTRNPEDIKTADVIIIPGSKNTIADMQFLRTSQLAQEILKAHENNSFVIGICGGFQMLGKSISDPHHVENDIHSIPGLGIIPTHTTLASEKTTKQCAFQFKDKEAYCTGYEIHMGITTFEKQQPLNIINAHEEGYLAKNCWGTYIHGLFDNTIIIDDLLSHFNINHTSNTIDYQAYKEENYNKLATHLKTHINIDTILKNMTVSHLEK</sequence>
<feature type="domain" description="CobQ/CobB/MinD/ParA nucleotide binding" evidence="5">
    <location>
        <begin position="8"/>
        <end position="236"/>
    </location>
</feature>
<protein>
    <recommendedName>
        <fullName evidence="4">Cobyric acid synthase</fullName>
    </recommendedName>
</protein>
<dbReference type="SUPFAM" id="SSF52540">
    <property type="entry name" value="P-loop containing nucleoside triphosphate hydrolases"/>
    <property type="match status" value="1"/>
</dbReference>
<dbReference type="UniPathway" id="UPA00148"/>
<dbReference type="InterPro" id="IPR033949">
    <property type="entry name" value="CobQ_GATase1"/>
</dbReference>
<comment type="caution">
    <text evidence="7">The sequence shown here is derived from an EMBL/GenBank/DDBJ whole genome shotgun (WGS) entry which is preliminary data.</text>
</comment>
<dbReference type="InterPro" id="IPR027417">
    <property type="entry name" value="P-loop_NTPase"/>
</dbReference>
<comment type="similarity">
    <text evidence="4">Belongs to the CobB/CobQ family. CobQ subfamily.</text>
</comment>
<dbReference type="NCBIfam" id="TIGR00313">
    <property type="entry name" value="cobQ"/>
    <property type="match status" value="1"/>
</dbReference>
<dbReference type="GO" id="GO:0015420">
    <property type="term" value="F:ABC-type vitamin B12 transporter activity"/>
    <property type="evidence" value="ECO:0007669"/>
    <property type="project" value="UniProtKB-UniRule"/>
</dbReference>